<evidence type="ECO:0000313" key="1">
    <source>
        <dbReference type="EMBL" id="KZM25695.1"/>
    </source>
</evidence>
<reference evidence="1 2" key="1">
    <citation type="journal article" date="2016" name="Sci. Rep.">
        <title>Draft genome sequencing and secretome analysis of fungal phytopathogen Ascochyta rabiei provides insight into the necrotrophic effector repertoire.</title>
        <authorList>
            <person name="Verma S."/>
            <person name="Gazara R.K."/>
            <person name="Nizam S."/>
            <person name="Parween S."/>
            <person name="Chattopadhyay D."/>
            <person name="Verma P.K."/>
        </authorList>
    </citation>
    <scope>NUCLEOTIDE SEQUENCE [LARGE SCALE GENOMIC DNA]</scope>
    <source>
        <strain evidence="1 2">ArDII</strain>
    </source>
</reference>
<dbReference type="AlphaFoldDB" id="A0A163IC19"/>
<dbReference type="Proteomes" id="UP000076837">
    <property type="component" value="Unassembled WGS sequence"/>
</dbReference>
<sequence>MDKNQSLVPLLANLNQQLTKGCCSTAPCPFALTKPDAPLDGLAPALGHGDYYSTPDAIPRPFDGPVLTDQTTSNQDWGNDFDTLSMQNSFSTTNATVYNGYDNFDGSTFRFSHEFPAVLPLEQDKLNQPNFQPTIDVATQASNFAQVAVGQTSSTEGAVILVNSDGLFFCSEPGCDTTYLRKGDCQRHLKKHNGPFFPCTQPGCDMTFYRADKQRDHLKQGHDIIVAAPPRRRH</sequence>
<accession>A0A163IC19</accession>
<keyword evidence="2" id="KW-1185">Reference proteome</keyword>
<protein>
    <submittedName>
        <fullName evidence="1">Metal ion binding</fullName>
    </submittedName>
</protein>
<dbReference type="SMART" id="SM00355">
    <property type="entry name" value="ZnF_C2H2"/>
    <property type="match status" value="2"/>
</dbReference>
<name>A0A163IC19_DIDRA</name>
<dbReference type="EMBL" id="JYNV01000122">
    <property type="protein sequence ID" value="KZM25695.1"/>
    <property type="molecule type" value="Genomic_DNA"/>
</dbReference>
<dbReference type="OrthoDB" id="2687452at2759"/>
<comment type="caution">
    <text evidence="1">The sequence shown here is derived from an EMBL/GenBank/DDBJ whole genome shotgun (WGS) entry which is preliminary data.</text>
</comment>
<dbReference type="InterPro" id="IPR013087">
    <property type="entry name" value="Znf_C2H2_type"/>
</dbReference>
<proteinExistence type="predicted"/>
<gene>
    <name evidence="1" type="ORF">ST47_g3161</name>
</gene>
<dbReference type="PROSITE" id="PS00028">
    <property type="entry name" value="ZINC_FINGER_C2H2_1"/>
    <property type="match status" value="2"/>
</dbReference>
<evidence type="ECO:0000313" key="2">
    <source>
        <dbReference type="Proteomes" id="UP000076837"/>
    </source>
</evidence>
<organism evidence="1 2">
    <name type="scientific">Didymella rabiei</name>
    <name type="common">Chickpea ascochyta blight fungus</name>
    <name type="synonym">Mycosphaerella rabiei</name>
    <dbReference type="NCBI Taxonomy" id="5454"/>
    <lineage>
        <taxon>Eukaryota</taxon>
        <taxon>Fungi</taxon>
        <taxon>Dikarya</taxon>
        <taxon>Ascomycota</taxon>
        <taxon>Pezizomycotina</taxon>
        <taxon>Dothideomycetes</taxon>
        <taxon>Pleosporomycetidae</taxon>
        <taxon>Pleosporales</taxon>
        <taxon>Pleosporineae</taxon>
        <taxon>Didymellaceae</taxon>
        <taxon>Ascochyta</taxon>
    </lineage>
</organism>
<dbReference type="Gene3D" id="3.30.160.60">
    <property type="entry name" value="Classic Zinc Finger"/>
    <property type="match status" value="1"/>
</dbReference>